<feature type="domain" description="Phosphomannose isomerase type I catalytic" evidence="7">
    <location>
        <begin position="4"/>
        <end position="112"/>
    </location>
</feature>
<feature type="binding site" evidence="5">
    <location>
        <position position="101"/>
    </location>
    <ligand>
        <name>Zn(2+)</name>
        <dbReference type="ChEBI" id="CHEBI:29105"/>
    </ligand>
</feature>
<dbReference type="InterPro" id="IPR011051">
    <property type="entry name" value="RmlC_Cupin_sf"/>
</dbReference>
<dbReference type="InterPro" id="IPR051804">
    <property type="entry name" value="Carb_Metab_Reg_Kinase/Isom"/>
</dbReference>
<keyword evidence="1 5" id="KW-0479">Metal-binding</keyword>
<dbReference type="SUPFAM" id="SSF51182">
    <property type="entry name" value="RmlC-like cupins"/>
    <property type="match status" value="1"/>
</dbReference>
<accession>A0A937A343</accession>
<dbReference type="InterPro" id="IPR014628">
    <property type="entry name" value="Man6P_isomerase_Firm_short"/>
</dbReference>
<dbReference type="GO" id="GO:0008270">
    <property type="term" value="F:zinc ion binding"/>
    <property type="evidence" value="ECO:0007669"/>
    <property type="project" value="InterPro"/>
</dbReference>
<dbReference type="PIRSF" id="PIRSF036894">
    <property type="entry name" value="PMI_Firm_short"/>
    <property type="match status" value="1"/>
</dbReference>
<evidence type="ECO:0000256" key="3">
    <source>
        <dbReference type="ARBA" id="ARBA00029741"/>
    </source>
</evidence>
<feature type="active site" evidence="6">
    <location>
        <position position="196"/>
    </location>
</feature>
<dbReference type="AlphaFoldDB" id="A0A937A343"/>
<organism evidence="9 10">
    <name type="scientific">Aquimarina mytili</name>
    <dbReference type="NCBI Taxonomy" id="874423"/>
    <lineage>
        <taxon>Bacteria</taxon>
        <taxon>Pseudomonadati</taxon>
        <taxon>Bacteroidota</taxon>
        <taxon>Flavobacteriia</taxon>
        <taxon>Flavobacteriales</taxon>
        <taxon>Flavobacteriaceae</taxon>
        <taxon>Aquimarina</taxon>
    </lineage>
</organism>
<dbReference type="Gene3D" id="2.60.120.10">
    <property type="entry name" value="Jelly Rolls"/>
    <property type="match status" value="2"/>
</dbReference>
<keyword evidence="10" id="KW-1185">Reference proteome</keyword>
<evidence type="ECO:0000256" key="4">
    <source>
        <dbReference type="ARBA" id="ARBA00030762"/>
    </source>
</evidence>
<feature type="domain" description="Mannose-6-phosphate isomerase cupin" evidence="8">
    <location>
        <begin position="242"/>
        <end position="314"/>
    </location>
</feature>
<dbReference type="CDD" id="cd07010">
    <property type="entry name" value="cupin_PMI_type_I_N_bac"/>
    <property type="match status" value="1"/>
</dbReference>
<comment type="caution">
    <text evidence="9">The sequence shown here is derived from an EMBL/GenBank/DDBJ whole genome shotgun (WGS) entry which is preliminary data.</text>
</comment>
<evidence type="ECO:0000256" key="5">
    <source>
        <dbReference type="PIRSR" id="PIRSR036894-1"/>
    </source>
</evidence>
<name>A0A937A343_9FLAO</name>
<sequence length="322" mass="36663">MYILKFNPILKDKIWGGTKLKHLLNKASTSFSVGESWEISDVEGDYSVVSHGELSGRTLHELLEEYKEQLVGTKNFQRFGTKFPLLIKFIDAKEDLSVQLHPGDEIAKQKHNSLGKTEMWHIVQADKDANIIAGFNQSVDKELYQKHVEQKSIKDILNYEQVSKGDTFFVYSGLIHAIGKGVLLAEIQQTSDITYRVYDWDRKDSNGKYRELHQKDALEAIDFKNEEEYKITYTPVKNGTSSLVECPHFVTNLIEVDHSMTISHKELDSFVVYMCVEGEALLQYNSSGDDVKIKFGETVLVPACIKSINIQSEGVKLLQTYI</sequence>
<dbReference type="Proteomes" id="UP000651057">
    <property type="component" value="Unassembled WGS sequence"/>
</dbReference>
<dbReference type="InterPro" id="IPR014710">
    <property type="entry name" value="RmlC-like_jellyroll"/>
</dbReference>
<dbReference type="EMBL" id="JAERQJ010000004">
    <property type="protein sequence ID" value="MBL0684080.1"/>
    <property type="molecule type" value="Genomic_DNA"/>
</dbReference>
<dbReference type="InterPro" id="IPR046457">
    <property type="entry name" value="PMI_typeI_cat"/>
</dbReference>
<evidence type="ECO:0000313" key="10">
    <source>
        <dbReference type="Proteomes" id="UP000651057"/>
    </source>
</evidence>
<keyword evidence="2 5" id="KW-0862">Zinc</keyword>
<dbReference type="GO" id="GO:0005975">
    <property type="term" value="P:carbohydrate metabolic process"/>
    <property type="evidence" value="ECO:0007669"/>
    <property type="project" value="InterPro"/>
</dbReference>
<evidence type="ECO:0000256" key="1">
    <source>
        <dbReference type="ARBA" id="ARBA00022723"/>
    </source>
</evidence>
<protein>
    <recommendedName>
        <fullName evidence="3">Phosphohexomutase</fullName>
    </recommendedName>
    <alternativeName>
        <fullName evidence="4">Phosphomannose isomerase</fullName>
    </alternativeName>
</protein>
<keyword evidence="9" id="KW-0413">Isomerase</keyword>
<feature type="binding site" evidence="5">
    <location>
        <position position="176"/>
    </location>
    <ligand>
        <name>Zn(2+)</name>
        <dbReference type="ChEBI" id="CHEBI:29105"/>
    </ligand>
</feature>
<proteinExistence type="predicted"/>
<reference evidence="9" key="1">
    <citation type="submission" date="2021-01" db="EMBL/GenBank/DDBJ databases">
        <authorList>
            <person name="Zhong Y.L."/>
        </authorList>
    </citation>
    <scope>NUCLEOTIDE SEQUENCE</scope>
    <source>
        <strain evidence="9">KCTC 23302</strain>
    </source>
</reference>
<comment type="cofactor">
    <cofactor evidence="5">
        <name>Zn(2+)</name>
        <dbReference type="ChEBI" id="CHEBI:29105"/>
    </cofactor>
    <text evidence="5">Binds 1 zinc ion per subunit.</text>
</comment>
<evidence type="ECO:0000256" key="6">
    <source>
        <dbReference type="PIRSR" id="PIRSR036894-2"/>
    </source>
</evidence>
<evidence type="ECO:0000313" key="9">
    <source>
        <dbReference type="EMBL" id="MBL0684080.1"/>
    </source>
</evidence>
<evidence type="ECO:0000259" key="7">
    <source>
        <dbReference type="Pfam" id="PF20511"/>
    </source>
</evidence>
<evidence type="ECO:0000256" key="2">
    <source>
        <dbReference type="ARBA" id="ARBA00022833"/>
    </source>
</evidence>
<gene>
    <name evidence="9" type="ORF">JJQ60_11165</name>
</gene>
<dbReference type="GO" id="GO:0004476">
    <property type="term" value="F:mannose-6-phosphate isomerase activity"/>
    <property type="evidence" value="ECO:0007669"/>
    <property type="project" value="InterPro"/>
</dbReference>
<dbReference type="PANTHER" id="PTHR42742">
    <property type="entry name" value="TRANSCRIPTIONAL REPRESSOR MPRA"/>
    <property type="match status" value="1"/>
</dbReference>
<evidence type="ECO:0000259" key="8">
    <source>
        <dbReference type="Pfam" id="PF21621"/>
    </source>
</evidence>
<feature type="binding site" evidence="5">
    <location>
        <position position="118"/>
    </location>
    <ligand>
        <name>Zn(2+)</name>
        <dbReference type="ChEBI" id="CHEBI:29105"/>
    </ligand>
</feature>
<dbReference type="Pfam" id="PF20511">
    <property type="entry name" value="PMI_typeI_cat"/>
    <property type="match status" value="1"/>
</dbReference>
<dbReference type="PANTHER" id="PTHR42742:SF3">
    <property type="entry name" value="FRUCTOKINASE"/>
    <property type="match status" value="1"/>
</dbReference>
<dbReference type="Pfam" id="PF21621">
    <property type="entry name" value="MPI_cupin_dom"/>
    <property type="match status" value="1"/>
</dbReference>
<dbReference type="InterPro" id="IPR049071">
    <property type="entry name" value="MPI_cupin_dom"/>
</dbReference>